<dbReference type="Proteomes" id="UP000759131">
    <property type="component" value="Unassembled WGS sequence"/>
</dbReference>
<dbReference type="EMBL" id="CAJPIZ010005832">
    <property type="protein sequence ID" value="CAG2108989.1"/>
    <property type="molecule type" value="Genomic_DNA"/>
</dbReference>
<dbReference type="GO" id="GO:0016020">
    <property type="term" value="C:membrane"/>
    <property type="evidence" value="ECO:0007669"/>
    <property type="project" value="UniProtKB-SubCell"/>
</dbReference>
<reference evidence="6" key="1">
    <citation type="submission" date="2020-11" db="EMBL/GenBank/DDBJ databases">
        <authorList>
            <person name="Tran Van P."/>
        </authorList>
    </citation>
    <scope>NUCLEOTIDE SEQUENCE</scope>
</reference>
<gene>
    <name evidence="6" type="ORF">OSB1V03_LOCUS8980</name>
</gene>
<dbReference type="InterPro" id="IPR019372">
    <property type="entry name" value="LHFPL"/>
</dbReference>
<protein>
    <submittedName>
        <fullName evidence="6">Uncharacterized protein</fullName>
    </submittedName>
</protein>
<sequence length="169" mass="18778">MCCYVIVTARTLIWTLLSIAATLCMLAAIWTPIWLVGPPKKMSRQTAAKLSQQSSLNNNNNNILDLNLNFLQNNNINEFTPSLGIFNRCTRIYQLNRLQTECAPFVSGLDQENNSFPNAWKASLIFYTIGVCVMSLTIIASLLGCCKRSICRKSIFTISGTIQAVAGNY</sequence>
<dbReference type="PANTHER" id="PTHR12489:SF19">
    <property type="entry name" value="LHFPL TETRASPAN SUBFAMILY MEMBER 2 PROTEIN"/>
    <property type="match status" value="1"/>
</dbReference>
<organism evidence="6">
    <name type="scientific">Medioppia subpectinata</name>
    <dbReference type="NCBI Taxonomy" id="1979941"/>
    <lineage>
        <taxon>Eukaryota</taxon>
        <taxon>Metazoa</taxon>
        <taxon>Ecdysozoa</taxon>
        <taxon>Arthropoda</taxon>
        <taxon>Chelicerata</taxon>
        <taxon>Arachnida</taxon>
        <taxon>Acari</taxon>
        <taxon>Acariformes</taxon>
        <taxon>Sarcoptiformes</taxon>
        <taxon>Oribatida</taxon>
        <taxon>Brachypylina</taxon>
        <taxon>Oppioidea</taxon>
        <taxon>Oppiidae</taxon>
        <taxon>Medioppia</taxon>
    </lineage>
</organism>
<evidence type="ECO:0000256" key="2">
    <source>
        <dbReference type="ARBA" id="ARBA00022692"/>
    </source>
</evidence>
<keyword evidence="3 5" id="KW-1133">Transmembrane helix</keyword>
<keyword evidence="7" id="KW-1185">Reference proteome</keyword>
<dbReference type="AlphaFoldDB" id="A0A7R9KUK4"/>
<evidence type="ECO:0000313" key="7">
    <source>
        <dbReference type="Proteomes" id="UP000759131"/>
    </source>
</evidence>
<evidence type="ECO:0000256" key="3">
    <source>
        <dbReference type="ARBA" id="ARBA00022989"/>
    </source>
</evidence>
<comment type="subcellular location">
    <subcellularLocation>
        <location evidence="1">Membrane</location>
        <topology evidence="1">Multi-pass membrane protein</topology>
    </subcellularLocation>
</comment>
<dbReference type="OrthoDB" id="10048434at2759"/>
<name>A0A7R9KUK4_9ACAR</name>
<dbReference type="Gene3D" id="1.20.140.150">
    <property type="match status" value="1"/>
</dbReference>
<evidence type="ECO:0000256" key="1">
    <source>
        <dbReference type="ARBA" id="ARBA00004141"/>
    </source>
</evidence>
<feature type="transmembrane region" description="Helical" evidence="5">
    <location>
        <begin position="12"/>
        <end position="35"/>
    </location>
</feature>
<keyword evidence="2 5" id="KW-0812">Transmembrane</keyword>
<accession>A0A7R9KUK4</accession>
<proteinExistence type="predicted"/>
<dbReference type="Pfam" id="PF10242">
    <property type="entry name" value="L_HMGIC_fpl"/>
    <property type="match status" value="1"/>
</dbReference>
<dbReference type="EMBL" id="OC860407">
    <property type="protein sequence ID" value="CAD7628559.1"/>
    <property type="molecule type" value="Genomic_DNA"/>
</dbReference>
<keyword evidence="4 5" id="KW-0472">Membrane</keyword>
<evidence type="ECO:0000256" key="5">
    <source>
        <dbReference type="SAM" id="Phobius"/>
    </source>
</evidence>
<dbReference type="PANTHER" id="PTHR12489">
    <property type="entry name" value="LIPOMA HMGIC FUSION PARTNER-LIKE PROTEIN"/>
    <property type="match status" value="1"/>
</dbReference>
<evidence type="ECO:0000256" key="4">
    <source>
        <dbReference type="ARBA" id="ARBA00023136"/>
    </source>
</evidence>
<evidence type="ECO:0000313" key="6">
    <source>
        <dbReference type="EMBL" id="CAD7628559.1"/>
    </source>
</evidence>
<feature type="transmembrane region" description="Helical" evidence="5">
    <location>
        <begin position="124"/>
        <end position="146"/>
    </location>
</feature>